<organism evidence="3 4">
    <name type="scientific">Mucuna pruriens</name>
    <name type="common">Velvet bean</name>
    <name type="synonym">Dolichos pruriens</name>
    <dbReference type="NCBI Taxonomy" id="157652"/>
    <lineage>
        <taxon>Eukaryota</taxon>
        <taxon>Viridiplantae</taxon>
        <taxon>Streptophyta</taxon>
        <taxon>Embryophyta</taxon>
        <taxon>Tracheophyta</taxon>
        <taxon>Spermatophyta</taxon>
        <taxon>Magnoliopsida</taxon>
        <taxon>eudicotyledons</taxon>
        <taxon>Gunneridae</taxon>
        <taxon>Pentapetalae</taxon>
        <taxon>rosids</taxon>
        <taxon>fabids</taxon>
        <taxon>Fabales</taxon>
        <taxon>Fabaceae</taxon>
        <taxon>Papilionoideae</taxon>
        <taxon>50 kb inversion clade</taxon>
        <taxon>NPAAA clade</taxon>
        <taxon>indigoferoid/millettioid clade</taxon>
        <taxon>Phaseoleae</taxon>
        <taxon>Mucuna</taxon>
    </lineage>
</organism>
<gene>
    <name evidence="3" type="primary">PSRP2</name>
    <name evidence="3" type="ORF">CR513_59088</name>
</gene>
<dbReference type="CDD" id="cd00590">
    <property type="entry name" value="RRM_SF"/>
    <property type="match status" value="1"/>
</dbReference>
<evidence type="ECO:0000256" key="1">
    <source>
        <dbReference type="PROSITE-ProRule" id="PRU00176"/>
    </source>
</evidence>
<dbReference type="STRING" id="157652.A0A371E948"/>
<dbReference type="AlphaFoldDB" id="A0A371E948"/>
<dbReference type="PROSITE" id="PS50102">
    <property type="entry name" value="RRM"/>
    <property type="match status" value="1"/>
</dbReference>
<dbReference type="EMBL" id="QJKJ01015414">
    <property type="protein sequence ID" value="RDX62566.1"/>
    <property type="molecule type" value="Genomic_DNA"/>
</dbReference>
<dbReference type="GO" id="GO:0005840">
    <property type="term" value="C:ribosome"/>
    <property type="evidence" value="ECO:0007669"/>
    <property type="project" value="UniProtKB-KW"/>
</dbReference>
<dbReference type="Proteomes" id="UP000257109">
    <property type="component" value="Unassembled WGS sequence"/>
</dbReference>
<proteinExistence type="predicted"/>
<keyword evidence="4" id="KW-1185">Reference proteome</keyword>
<dbReference type="GO" id="GO:0003723">
    <property type="term" value="F:RNA binding"/>
    <property type="evidence" value="ECO:0007669"/>
    <property type="project" value="UniProtKB-UniRule"/>
</dbReference>
<evidence type="ECO:0000259" key="2">
    <source>
        <dbReference type="PROSITE" id="PS50102"/>
    </source>
</evidence>
<dbReference type="Pfam" id="PF00076">
    <property type="entry name" value="RRM_1"/>
    <property type="match status" value="1"/>
</dbReference>
<dbReference type="SMART" id="SM00360">
    <property type="entry name" value="RRM"/>
    <property type="match status" value="1"/>
</dbReference>
<dbReference type="Gene3D" id="3.30.70.330">
    <property type="match status" value="1"/>
</dbReference>
<dbReference type="PANTHER" id="PTHR15241:SF355">
    <property type="entry name" value="28 KDA RIBONUCLEOPROTEIN, CHLOROPLASTIC"/>
    <property type="match status" value="1"/>
</dbReference>
<evidence type="ECO:0000313" key="3">
    <source>
        <dbReference type="EMBL" id="RDX62566.1"/>
    </source>
</evidence>
<dbReference type="InterPro" id="IPR000504">
    <property type="entry name" value="RRM_dom"/>
</dbReference>
<dbReference type="InterPro" id="IPR012677">
    <property type="entry name" value="Nucleotide-bd_a/b_plait_sf"/>
</dbReference>
<keyword evidence="3" id="KW-0689">Ribosomal protein</keyword>
<evidence type="ECO:0000313" key="4">
    <source>
        <dbReference type="Proteomes" id="UP000257109"/>
    </source>
</evidence>
<sequence length="101" mass="11763">MNSKRRRFNKMKSSTQIKTHKLYAGNLAKTVRPEQLRDLFSRFGSVVSARVLHDYKHRKGRIYALLSFQSEADRDAAMSINGTEFCGWRLIIKMGVWKTEP</sequence>
<dbReference type="OrthoDB" id="439808at2759"/>
<comment type="caution">
    <text evidence="3">The sequence shown here is derived from an EMBL/GenBank/DDBJ whole genome shotgun (WGS) entry which is preliminary data.</text>
</comment>
<feature type="non-terminal residue" evidence="3">
    <location>
        <position position="1"/>
    </location>
</feature>
<reference evidence="3" key="1">
    <citation type="submission" date="2018-05" db="EMBL/GenBank/DDBJ databases">
        <title>Draft genome of Mucuna pruriens seed.</title>
        <authorList>
            <person name="Nnadi N.E."/>
            <person name="Vos R."/>
            <person name="Hasami M.H."/>
            <person name="Devisetty U.K."/>
            <person name="Aguiy J.C."/>
        </authorList>
    </citation>
    <scope>NUCLEOTIDE SEQUENCE [LARGE SCALE GENOMIC DNA]</scope>
    <source>
        <strain evidence="3">JCA_2017</strain>
    </source>
</reference>
<keyword evidence="1" id="KW-0694">RNA-binding</keyword>
<dbReference type="PANTHER" id="PTHR15241">
    <property type="entry name" value="TRANSFORMER-2-RELATED"/>
    <property type="match status" value="1"/>
</dbReference>
<feature type="domain" description="RRM" evidence="2">
    <location>
        <begin position="20"/>
        <end position="97"/>
    </location>
</feature>
<name>A0A371E948_MUCPR</name>
<keyword evidence="3" id="KW-0687">Ribonucleoprotein</keyword>
<protein>
    <submittedName>
        <fullName evidence="3">30S ribosomal protein 2, chloroplastic</fullName>
    </submittedName>
</protein>
<dbReference type="InterPro" id="IPR035979">
    <property type="entry name" value="RBD_domain_sf"/>
</dbReference>
<accession>A0A371E948</accession>
<dbReference type="SUPFAM" id="SSF54928">
    <property type="entry name" value="RNA-binding domain, RBD"/>
    <property type="match status" value="1"/>
</dbReference>